<dbReference type="Gene3D" id="2.120.10.30">
    <property type="entry name" value="TolB, C-terminal domain"/>
    <property type="match status" value="6"/>
</dbReference>
<dbReference type="CDD" id="cd14955">
    <property type="entry name" value="NHL_like_4"/>
    <property type="match status" value="2"/>
</dbReference>
<dbReference type="Proteomes" id="UP000298460">
    <property type="component" value="Unassembled WGS sequence"/>
</dbReference>
<feature type="repeat" description="NHL" evidence="4">
    <location>
        <begin position="410"/>
        <end position="453"/>
    </location>
</feature>
<evidence type="ECO:0000259" key="6">
    <source>
        <dbReference type="PROSITE" id="PS50835"/>
    </source>
</evidence>
<dbReference type="Pfam" id="PF04122">
    <property type="entry name" value="CW_binding_2"/>
    <property type="match status" value="3"/>
</dbReference>
<feature type="repeat" description="NHL" evidence="4">
    <location>
        <begin position="320"/>
        <end position="359"/>
    </location>
</feature>
<evidence type="ECO:0000256" key="5">
    <source>
        <dbReference type="SAM" id="SignalP"/>
    </source>
</evidence>
<dbReference type="Pfam" id="PF12733">
    <property type="entry name" value="Cadherin-like"/>
    <property type="match status" value="1"/>
</dbReference>
<feature type="repeat" description="NHL" evidence="4">
    <location>
        <begin position="504"/>
        <end position="547"/>
    </location>
</feature>
<accession>A0A4Z0R6V5</accession>
<feature type="domain" description="Ig-like" evidence="6">
    <location>
        <begin position="700"/>
        <end position="780"/>
    </location>
</feature>
<dbReference type="GO" id="GO:0005576">
    <property type="term" value="C:extracellular region"/>
    <property type="evidence" value="ECO:0007669"/>
    <property type="project" value="TreeGrafter"/>
</dbReference>
<comment type="caution">
    <text evidence="7">The sequence shown here is derived from an EMBL/GenBank/DDBJ whole genome shotgun (WGS) entry which is preliminary data.</text>
</comment>
<evidence type="ECO:0000256" key="2">
    <source>
        <dbReference type="ARBA" id="ARBA00022737"/>
    </source>
</evidence>
<dbReference type="PROSITE" id="PS51125">
    <property type="entry name" value="NHL"/>
    <property type="match status" value="12"/>
</dbReference>
<dbReference type="RefSeq" id="WP_135548503.1">
    <property type="nucleotide sequence ID" value="NZ_SPQQ01000005.1"/>
</dbReference>
<dbReference type="InterPro" id="IPR025883">
    <property type="entry name" value="Cadherin-like_domain"/>
</dbReference>
<dbReference type="PROSITE" id="PS50835">
    <property type="entry name" value="IG_LIKE"/>
    <property type="match status" value="1"/>
</dbReference>
<feature type="repeat" description="NHL" evidence="4">
    <location>
        <begin position="174"/>
        <end position="217"/>
    </location>
</feature>
<feature type="signal peptide" evidence="5">
    <location>
        <begin position="1"/>
        <end position="30"/>
    </location>
</feature>
<keyword evidence="8" id="KW-1185">Reference proteome</keyword>
<feature type="repeat" description="NHL" evidence="4">
    <location>
        <begin position="83"/>
        <end position="123"/>
    </location>
</feature>
<keyword evidence="2" id="KW-0677">Repeat</keyword>
<reference evidence="7 8" key="1">
    <citation type="submission" date="2019-03" db="EMBL/GenBank/DDBJ databases">
        <title>Draft Genome Sequence of Desulfosporosinus fructosivorans Strain 63.6F, Isolated from Marine Sediment in the Baltic Sea.</title>
        <authorList>
            <person name="Hausmann B."/>
            <person name="Vandieken V."/>
            <person name="Pjevac P."/>
            <person name="Schreck K."/>
            <person name="Herbold C.W."/>
            <person name="Loy A."/>
        </authorList>
    </citation>
    <scope>NUCLEOTIDE SEQUENCE [LARGE SCALE GENOMIC DNA]</scope>
    <source>
        <strain evidence="7 8">63.6F</strain>
    </source>
</reference>
<dbReference type="InterPro" id="IPR007110">
    <property type="entry name" value="Ig-like_dom"/>
</dbReference>
<evidence type="ECO:0000256" key="1">
    <source>
        <dbReference type="ARBA" id="ARBA00022729"/>
    </source>
</evidence>
<name>A0A4Z0R6V5_9FIRM</name>
<keyword evidence="1 5" id="KW-0732">Signal</keyword>
<feature type="repeat" description="NHL" evidence="4">
    <location>
        <begin position="269"/>
        <end position="312"/>
    </location>
</feature>
<dbReference type="SMART" id="SM00135">
    <property type="entry name" value="LY"/>
    <property type="match status" value="8"/>
</dbReference>
<dbReference type="Pfam" id="PF18998">
    <property type="entry name" value="Flg_new_2"/>
    <property type="match status" value="1"/>
</dbReference>
<dbReference type="InterPro" id="IPR044060">
    <property type="entry name" value="Bacterial_rp_domain"/>
</dbReference>
<evidence type="ECO:0000256" key="3">
    <source>
        <dbReference type="ARBA" id="ARBA00023180"/>
    </source>
</evidence>
<evidence type="ECO:0000313" key="7">
    <source>
        <dbReference type="EMBL" id="TGE37386.1"/>
    </source>
</evidence>
<dbReference type="Pfam" id="PF01436">
    <property type="entry name" value="NHL"/>
    <property type="match status" value="11"/>
</dbReference>
<evidence type="ECO:0000313" key="8">
    <source>
        <dbReference type="Proteomes" id="UP000298460"/>
    </source>
</evidence>
<dbReference type="SMART" id="SM00409">
    <property type="entry name" value="IG"/>
    <property type="match status" value="2"/>
</dbReference>
<feature type="repeat" description="NHL" evidence="4">
    <location>
        <begin position="127"/>
        <end position="170"/>
    </location>
</feature>
<keyword evidence="3" id="KW-0325">Glycoprotein</keyword>
<dbReference type="InterPro" id="IPR036179">
    <property type="entry name" value="Ig-like_dom_sf"/>
</dbReference>
<dbReference type="CDD" id="cd05819">
    <property type="entry name" value="NHL"/>
    <property type="match status" value="1"/>
</dbReference>
<dbReference type="SMART" id="SM00408">
    <property type="entry name" value="IGc2"/>
    <property type="match status" value="1"/>
</dbReference>
<evidence type="ECO:0000256" key="4">
    <source>
        <dbReference type="PROSITE-ProRule" id="PRU00504"/>
    </source>
</evidence>
<gene>
    <name evidence="7" type="ORF">E4K67_16275</name>
</gene>
<feature type="repeat" description="NHL" evidence="4">
    <location>
        <begin position="461"/>
        <end position="500"/>
    </location>
</feature>
<dbReference type="InterPro" id="IPR001258">
    <property type="entry name" value="NHL_repeat"/>
</dbReference>
<protein>
    <submittedName>
        <fullName evidence="7">6-bladed beta-propeller</fullName>
    </submittedName>
</protein>
<feature type="repeat" description="NHL" evidence="4">
    <location>
        <begin position="45"/>
        <end position="75"/>
    </location>
</feature>
<dbReference type="Gene3D" id="3.40.50.12090">
    <property type="match status" value="2"/>
</dbReference>
<dbReference type="Pfam" id="PF13927">
    <property type="entry name" value="Ig_3"/>
    <property type="match status" value="1"/>
</dbReference>
<dbReference type="PANTHER" id="PTHR10680">
    <property type="entry name" value="PEPTIDYL-GLYCINE ALPHA-AMIDATING MONOOXYGENASE"/>
    <property type="match status" value="1"/>
</dbReference>
<dbReference type="SUPFAM" id="SSF63829">
    <property type="entry name" value="Calcium-dependent phosphotriesterase"/>
    <property type="match status" value="2"/>
</dbReference>
<dbReference type="InterPro" id="IPR011042">
    <property type="entry name" value="6-blade_b-propeller_TolB-like"/>
</dbReference>
<dbReference type="InterPro" id="IPR003599">
    <property type="entry name" value="Ig_sub"/>
</dbReference>
<dbReference type="EMBL" id="SPQQ01000005">
    <property type="protein sequence ID" value="TGE37386.1"/>
    <property type="molecule type" value="Genomic_DNA"/>
</dbReference>
<dbReference type="InterPro" id="IPR007253">
    <property type="entry name" value="Cell_wall-bd_2"/>
</dbReference>
<dbReference type="SUPFAM" id="SSF48726">
    <property type="entry name" value="Immunoglobulin"/>
    <property type="match status" value="1"/>
</dbReference>
<feature type="chain" id="PRO_5021318142" evidence="5">
    <location>
        <begin position="31"/>
        <end position="1735"/>
    </location>
</feature>
<dbReference type="SUPFAM" id="SSF63825">
    <property type="entry name" value="YWTD domain"/>
    <property type="match status" value="1"/>
</dbReference>
<organism evidence="7 8">
    <name type="scientific">Desulfosporosinus fructosivorans</name>
    <dbReference type="NCBI Taxonomy" id="2018669"/>
    <lineage>
        <taxon>Bacteria</taxon>
        <taxon>Bacillati</taxon>
        <taxon>Bacillota</taxon>
        <taxon>Clostridia</taxon>
        <taxon>Eubacteriales</taxon>
        <taxon>Desulfitobacteriaceae</taxon>
        <taxon>Desulfosporosinus</taxon>
    </lineage>
</organism>
<dbReference type="InterPro" id="IPR000033">
    <property type="entry name" value="LDLR_classB_rpt"/>
</dbReference>
<sequence>MNQGTRNRILRLILALMLVVSFIGGTQAFAATSSSTLVPERQSFFSNPRGIAVDSTGNIYVADTSNNRIQKFNSTGTLLATWGTAGSGHGQFSNPSGIVVDNSTSNVYVVDTSNNRIQVFSSTGTYLTQWGEYGSGNGQFSAPSGVAVDSERNVYVADTSNNRIQKFRYTGDYLTQWGTTGSGDGQFSAPSGVAVDSTGYVYVTDSSYRRVQKFSSTGTYVTQWGTAGNGNGQFINPSGIAVDSTGNVYVADAFSNNRIQKFSSTGTYLTKWGTTGSGDGQFDTPVSITVDSAGNVYVADCGNNRIQKFNSTGAFLASWQTTGSGDGQFNSPNGVAVDNGGNIYVADTNNNRIQKFDSTGTFVTKWGSIGSGDGQFSAPFGVAVDSGGNIYVSDAYNHRIQKFNSAGAFVTKWGTAGSGTGQFNTPTGIAVDSGGNIYVADTYNSRIQKFSPAGGFVASWGVGGSGDGQFNMPYGVAVDSMGNIYVADTYNNRIQKLDSTGAFVTKWGSGGSGDGQFDIPAGIAVDSGGIIYVADSYNHRVQKFDSAGTFIAKWGSNGNGDGQFNGPCGMTADSVGNIYVADTDNHRIQVTNSDAGLTSVSAKTINAGPEAGTDTAPKTASVNVANITATVASGDIAGHGAGATVTFYGTDTSFTTPETGSVSLTAGGATTVYIKVTAQDMITVRYYAVTINREAAPGAPSITTHPSDQTVTAGQTATFTVAASGTAPLSYQWKNDGVDIIGAASSTLTITNVQASDAGSYTCYVSNGAGNITSNAATLTVNPAPVAPAITIATQPAALTNVTESSISGSLTVAAAVHPSGTPAYEWFSCDDTSHTNPVTTGVTANTFTIPTTLTAGSYYYYCEVRAAGATPVNSNVATVVVNSAPSGTAPAVISINPISLDLGGTNTATIQVKLGQSGGNPNVLAGKATVTTTGGAISVTPATPADLTADGSITVTGISTGAATVSIGFSGGDVAFGDTKYDRIITVNVTDSSISPPSDAKDVTGVATPGGASISGAAITATVANGVTSQAIALSVSANASWKLYSDAACLNEIIDKTMVLSVGPNAAYVQVTAENGTTKVYTLTITRQEAVPAGNYTISISPLAGGTITASPTSATSGSAINLTISPNPGMRLQAGSLKYNDGTTDHPISGTSFTMPAANVTISAVFEAVPNSNGGSGGGSSGGGSAASGGTTVTGSVINGATGANVSNITATVTTDSSGNKTVSMPAAQLAIFKQPDGSTSQFSDITKLTITTAAGSTITISSDGTIQVPNLAKGTDNVFKMTYDLGNGQTITIGTIDIKTDSSGNVSLTISLIDPYGIIIEAATGKALQEVNVTLYYANTDRNKAAGKTPDTVVALPGIDGFKPNNNKNPQVSDVSGSYGFMVFPVSDYYIVAAKEGYEQYKSPTISVEQDIVKWDFKMNQAIKGVKRLSGLTRIDTALEIAKANYSSKVANVILATADNYPDALAGSVLAYKLNAPILLVDSTNAGQEKVLDYMKSNMDSAGTVYILGGTGAVSSAVEAKVTASGFNHVTRLGGADCYETSVKIAGQLDIKTGTPIVLVSGENYPDALSISSTAAVMQSPILLVQNDGLSDAVKNEITAIKPAKVYIIGLQGVISTSVENQVAQITGLTQTNIVRIGGADRYETSLAVAKYFNLSGQNVCIATGNDFTDALAGSVYAANYNAAIILADKTLSDNETTYLKNRELPGATILGGEGAVSQNVQQQISELMKR</sequence>
<feature type="repeat" description="NHL" evidence="4">
    <location>
        <begin position="555"/>
        <end position="594"/>
    </location>
</feature>
<proteinExistence type="predicted"/>
<dbReference type="InterPro" id="IPR013783">
    <property type="entry name" value="Ig-like_fold"/>
</dbReference>
<dbReference type="PANTHER" id="PTHR10680:SF28">
    <property type="entry name" value="SMP-30_GLUCONOLACTONASE_LRE-LIKE REGION DOMAIN-CONTAINING PROTEIN"/>
    <property type="match status" value="1"/>
</dbReference>
<dbReference type="InterPro" id="IPR003598">
    <property type="entry name" value="Ig_sub2"/>
</dbReference>
<feature type="repeat" description="NHL" evidence="4">
    <location>
        <begin position="221"/>
        <end position="265"/>
    </location>
</feature>
<feature type="repeat" description="NHL" evidence="4">
    <location>
        <begin position="363"/>
        <end position="406"/>
    </location>
</feature>
<dbReference type="OrthoDB" id="9757737at2"/>
<dbReference type="Gene3D" id="2.60.40.10">
    <property type="entry name" value="Immunoglobulins"/>
    <property type="match status" value="1"/>
</dbReference>